<protein>
    <submittedName>
        <fullName evidence="1">1070_t:CDS:1</fullName>
    </submittedName>
</protein>
<keyword evidence="2" id="KW-1185">Reference proteome</keyword>
<accession>A0ACA9S7R4</accession>
<organism evidence="1 2">
    <name type="scientific">Racocetra persica</name>
    <dbReference type="NCBI Taxonomy" id="160502"/>
    <lineage>
        <taxon>Eukaryota</taxon>
        <taxon>Fungi</taxon>
        <taxon>Fungi incertae sedis</taxon>
        <taxon>Mucoromycota</taxon>
        <taxon>Glomeromycotina</taxon>
        <taxon>Glomeromycetes</taxon>
        <taxon>Diversisporales</taxon>
        <taxon>Gigasporaceae</taxon>
        <taxon>Racocetra</taxon>
    </lineage>
</organism>
<dbReference type="EMBL" id="CAJVQC010100228">
    <property type="protein sequence ID" value="CAG8830947.1"/>
    <property type="molecule type" value="Genomic_DNA"/>
</dbReference>
<evidence type="ECO:0000313" key="2">
    <source>
        <dbReference type="Proteomes" id="UP000789920"/>
    </source>
</evidence>
<feature type="non-terminal residue" evidence="1">
    <location>
        <position position="1"/>
    </location>
</feature>
<sequence length="64" mass="7305">IVFAAVLFPLWPPILRDMVWYISVAILCLFGVFMIIAVVRLVLFIITMIVVPPGIWIFPNLFAD</sequence>
<name>A0ACA9S7R4_9GLOM</name>
<feature type="non-terminal residue" evidence="1">
    <location>
        <position position="64"/>
    </location>
</feature>
<comment type="caution">
    <text evidence="1">The sequence shown here is derived from an EMBL/GenBank/DDBJ whole genome shotgun (WGS) entry which is preliminary data.</text>
</comment>
<proteinExistence type="predicted"/>
<dbReference type="Proteomes" id="UP000789920">
    <property type="component" value="Unassembled WGS sequence"/>
</dbReference>
<reference evidence="1" key="1">
    <citation type="submission" date="2021-06" db="EMBL/GenBank/DDBJ databases">
        <authorList>
            <person name="Kallberg Y."/>
            <person name="Tangrot J."/>
            <person name="Rosling A."/>
        </authorList>
    </citation>
    <scope>NUCLEOTIDE SEQUENCE</scope>
    <source>
        <strain evidence="1">MA461A</strain>
    </source>
</reference>
<evidence type="ECO:0000313" key="1">
    <source>
        <dbReference type="EMBL" id="CAG8830947.1"/>
    </source>
</evidence>
<gene>
    <name evidence="1" type="ORF">RPERSI_LOCUS27972</name>
</gene>